<evidence type="ECO:0000313" key="4">
    <source>
        <dbReference type="Proteomes" id="UP000012045"/>
    </source>
</evidence>
<dbReference type="HOGENOM" id="CLU_1261309_0_0_1"/>
<feature type="region of interest" description="Disordered" evidence="1">
    <location>
        <begin position="1"/>
        <end position="25"/>
    </location>
</feature>
<evidence type="ECO:0000256" key="1">
    <source>
        <dbReference type="SAM" id="MobiDB-lite"/>
    </source>
</evidence>
<protein>
    <submittedName>
        <fullName evidence="3">Putative het-domain-containing protein</fullName>
    </submittedName>
</protein>
<sequence length="219" mass="23872">MQDTTVPLATPELASLTSNRDPSPADLDSFMKLPRACLEECNTSHQDVCAPKDTHILPTRLINVANLKKPKIVATADLSQAILSGGIRYIAVSHRWGDMPYLTITTQNNLEQRQKKIPMDELPLSFRNAIAITSALGCTYLWIDSLCITQGPDGDFSEEADKMQTIFNGAYCVLAACNAESAKVGSLENRESPSNASRSVISLSHQSQSILSRMSFTAP</sequence>
<dbReference type="Pfam" id="PF06985">
    <property type="entry name" value="HET"/>
    <property type="match status" value="1"/>
</dbReference>
<dbReference type="STRING" id="1290391.M7UD85"/>
<name>M7UD85_BOTF1</name>
<organism evidence="3 4">
    <name type="scientific">Botryotinia fuckeliana (strain BcDW1)</name>
    <name type="common">Noble rot fungus</name>
    <name type="synonym">Botrytis cinerea</name>
    <dbReference type="NCBI Taxonomy" id="1290391"/>
    <lineage>
        <taxon>Eukaryota</taxon>
        <taxon>Fungi</taxon>
        <taxon>Dikarya</taxon>
        <taxon>Ascomycota</taxon>
        <taxon>Pezizomycotina</taxon>
        <taxon>Leotiomycetes</taxon>
        <taxon>Helotiales</taxon>
        <taxon>Sclerotiniaceae</taxon>
        <taxon>Botrytis</taxon>
    </lineage>
</organism>
<evidence type="ECO:0000259" key="2">
    <source>
        <dbReference type="Pfam" id="PF06985"/>
    </source>
</evidence>
<dbReference type="InterPro" id="IPR010730">
    <property type="entry name" value="HET"/>
</dbReference>
<dbReference type="PANTHER" id="PTHR33112:SF16">
    <property type="entry name" value="HETEROKARYON INCOMPATIBILITY DOMAIN-CONTAINING PROTEIN"/>
    <property type="match status" value="1"/>
</dbReference>
<dbReference type="OrthoDB" id="4062651at2759"/>
<gene>
    <name evidence="3" type="ORF">BcDW1_10017</name>
</gene>
<accession>M7UD85</accession>
<reference evidence="4" key="1">
    <citation type="journal article" date="2013" name="Genome Announc.">
        <title>Draft genome sequence of Botrytis cinerea BcDW1, inoculum for noble rot of grape berries.</title>
        <authorList>
            <person name="Blanco-Ulate B."/>
            <person name="Allen G."/>
            <person name="Powell A.L."/>
            <person name="Cantu D."/>
        </authorList>
    </citation>
    <scope>NUCLEOTIDE SEQUENCE [LARGE SCALE GENOMIC DNA]</scope>
    <source>
        <strain evidence="4">BcDW1</strain>
    </source>
</reference>
<dbReference type="Proteomes" id="UP000012045">
    <property type="component" value="Unassembled WGS sequence"/>
</dbReference>
<proteinExistence type="predicted"/>
<evidence type="ECO:0000313" key="3">
    <source>
        <dbReference type="EMBL" id="EMR81367.1"/>
    </source>
</evidence>
<feature type="domain" description="Heterokaryon incompatibility" evidence="2">
    <location>
        <begin position="89"/>
        <end position="202"/>
    </location>
</feature>
<dbReference type="AlphaFoldDB" id="M7UD85"/>
<dbReference type="PANTHER" id="PTHR33112">
    <property type="entry name" value="DOMAIN PROTEIN, PUTATIVE-RELATED"/>
    <property type="match status" value="1"/>
</dbReference>
<dbReference type="EMBL" id="KB708080">
    <property type="protein sequence ID" value="EMR81367.1"/>
    <property type="molecule type" value="Genomic_DNA"/>
</dbReference>